<dbReference type="InterPro" id="IPR029063">
    <property type="entry name" value="SAM-dependent_MTases_sf"/>
</dbReference>
<keyword evidence="3" id="KW-0808">Transferase</keyword>
<evidence type="ECO:0000256" key="2">
    <source>
        <dbReference type="ARBA" id="ARBA00022603"/>
    </source>
</evidence>
<feature type="domain" description="Methyltransferase type 11" evidence="5">
    <location>
        <begin position="112"/>
        <end position="200"/>
    </location>
</feature>
<keyword evidence="7" id="KW-1185">Reference proteome</keyword>
<sequence length="317" mass="33954">MTTPPSAHHTPGADTTTEPALTEPALTEPPTTEPALTEPPTTEPALTEPPTTEPALTEPALTEPEPTRTARAHSFNTAAAQYAANRPSYPPALFDAIEDLAGHPLPGSRVADIGAGTGIATALLHARGADVIAVEPGDGMAAQFRRTLPAIPIVRGTGDDLPLADASLDFVTYAQAWHWTDPARAVPEALRVLRPGGALALWWNTDALDVPWIAEAAARTGRHFGIDVSAEKRNVNARAVDPTGRLDFTRRTVRWSRRIPVDTHLANLASHSVFLVHDQEHTASFLAAEREHLLRAFPDGSVEEVYEVVLLLARTPA</sequence>
<dbReference type="GO" id="GO:0032259">
    <property type="term" value="P:methylation"/>
    <property type="evidence" value="ECO:0007669"/>
    <property type="project" value="UniProtKB-KW"/>
</dbReference>
<accession>A0ABY9U9M7</accession>
<feature type="region of interest" description="Disordered" evidence="4">
    <location>
        <begin position="1"/>
        <end position="69"/>
    </location>
</feature>
<gene>
    <name evidence="6" type="ORF">RI060_17875</name>
</gene>
<evidence type="ECO:0000259" key="5">
    <source>
        <dbReference type="Pfam" id="PF08241"/>
    </source>
</evidence>
<evidence type="ECO:0000256" key="1">
    <source>
        <dbReference type="ARBA" id="ARBA00008361"/>
    </source>
</evidence>
<dbReference type="PANTHER" id="PTHR44942:SF4">
    <property type="entry name" value="METHYLTRANSFERASE TYPE 11 DOMAIN-CONTAINING PROTEIN"/>
    <property type="match status" value="1"/>
</dbReference>
<evidence type="ECO:0000256" key="3">
    <source>
        <dbReference type="ARBA" id="ARBA00022679"/>
    </source>
</evidence>
<dbReference type="EMBL" id="CP134213">
    <property type="protein sequence ID" value="WND19099.1"/>
    <property type="molecule type" value="Genomic_DNA"/>
</dbReference>
<dbReference type="SUPFAM" id="SSF53335">
    <property type="entry name" value="S-adenosyl-L-methionine-dependent methyltransferases"/>
    <property type="match status" value="1"/>
</dbReference>
<proteinExistence type="inferred from homology"/>
<feature type="compositionally biased region" description="Low complexity" evidence="4">
    <location>
        <begin position="15"/>
        <end position="64"/>
    </location>
</feature>
<dbReference type="CDD" id="cd02440">
    <property type="entry name" value="AdoMet_MTases"/>
    <property type="match status" value="1"/>
</dbReference>
<comment type="similarity">
    <text evidence="1">Belongs to the methyltransferase superfamily.</text>
</comment>
<evidence type="ECO:0000256" key="4">
    <source>
        <dbReference type="SAM" id="MobiDB-lite"/>
    </source>
</evidence>
<dbReference type="Proteomes" id="UP001249394">
    <property type="component" value="Chromosome"/>
</dbReference>
<keyword evidence="2 6" id="KW-0489">Methyltransferase</keyword>
<dbReference type="Gene3D" id="3.40.50.150">
    <property type="entry name" value="Vaccinia Virus protein VP39"/>
    <property type="match status" value="1"/>
</dbReference>
<organism evidence="6 7">
    <name type="scientific">Streptomyces violaceus</name>
    <name type="common">Streptomyces venezuelae</name>
    <dbReference type="NCBI Taxonomy" id="1936"/>
    <lineage>
        <taxon>Bacteria</taxon>
        <taxon>Bacillati</taxon>
        <taxon>Actinomycetota</taxon>
        <taxon>Actinomycetes</taxon>
        <taxon>Kitasatosporales</taxon>
        <taxon>Streptomycetaceae</taxon>
        <taxon>Streptomyces</taxon>
    </lineage>
</organism>
<dbReference type="InterPro" id="IPR013216">
    <property type="entry name" value="Methyltransf_11"/>
</dbReference>
<protein>
    <submittedName>
        <fullName evidence="6">Methyltransferase domain-containing protein</fullName>
    </submittedName>
</protein>
<reference evidence="6 7" key="1">
    <citation type="submission" date="2023-09" db="EMBL/GenBank/DDBJ databases">
        <title>The genome sequence of Streptomyces anthocyanicus.</title>
        <authorList>
            <person name="Mo P."/>
        </authorList>
    </citation>
    <scope>NUCLEOTIDE SEQUENCE [LARGE SCALE GENOMIC DNA]</scope>
    <source>
        <strain evidence="6 7">JCM 4387</strain>
    </source>
</reference>
<dbReference type="PANTHER" id="PTHR44942">
    <property type="entry name" value="METHYLTRANSF_11 DOMAIN-CONTAINING PROTEIN"/>
    <property type="match status" value="1"/>
</dbReference>
<name>A0ABY9U9M7_STRVL</name>
<evidence type="ECO:0000313" key="6">
    <source>
        <dbReference type="EMBL" id="WND19099.1"/>
    </source>
</evidence>
<dbReference type="Pfam" id="PF08241">
    <property type="entry name" value="Methyltransf_11"/>
    <property type="match status" value="1"/>
</dbReference>
<dbReference type="InterPro" id="IPR051052">
    <property type="entry name" value="Diverse_substrate_MTase"/>
</dbReference>
<evidence type="ECO:0000313" key="7">
    <source>
        <dbReference type="Proteomes" id="UP001249394"/>
    </source>
</evidence>
<dbReference type="GO" id="GO:0008168">
    <property type="term" value="F:methyltransferase activity"/>
    <property type="evidence" value="ECO:0007669"/>
    <property type="project" value="UniProtKB-KW"/>
</dbReference>